<sequence>MEDGANSHQKPTTFANTIREQTPLLRLTRLKGHGSIMELRVGMQGALGNTMMRIW</sequence>
<evidence type="ECO:0000313" key="1">
    <source>
        <dbReference type="EMBL" id="AIC30098.1"/>
    </source>
</evidence>
<keyword evidence="1" id="KW-0614">Plasmid</keyword>
<dbReference type="Proteomes" id="UP000027180">
    <property type="component" value="Plasmid pRetIE4771b"/>
</dbReference>
<dbReference type="EMBL" id="CP006988">
    <property type="protein sequence ID" value="AIC30098.1"/>
    <property type="molecule type" value="Genomic_DNA"/>
</dbReference>
<dbReference type="KEGG" id="rei:IE4771_PB00372"/>
<geneLocation type="plasmid" evidence="1 2">
    <name>pRetIE4771b</name>
</geneLocation>
<organism evidence="1 2">
    <name type="scientific">Rhizobium etli bv. mimosae str. IE4771</name>
    <dbReference type="NCBI Taxonomy" id="1432050"/>
    <lineage>
        <taxon>Bacteria</taxon>
        <taxon>Pseudomonadati</taxon>
        <taxon>Pseudomonadota</taxon>
        <taxon>Alphaproteobacteria</taxon>
        <taxon>Hyphomicrobiales</taxon>
        <taxon>Rhizobiaceae</taxon>
        <taxon>Rhizobium/Agrobacterium group</taxon>
        <taxon>Rhizobium</taxon>
    </lineage>
</organism>
<dbReference type="HOGENOM" id="CLU_3029216_0_0_5"/>
<proteinExistence type="predicted"/>
<evidence type="ECO:0000313" key="2">
    <source>
        <dbReference type="Proteomes" id="UP000027180"/>
    </source>
</evidence>
<reference evidence="1 2" key="1">
    <citation type="submission" date="2013-12" db="EMBL/GenBank/DDBJ databases">
        <title>Complete genome sequence of Rhizobium etli bv. mimosae IE4771.</title>
        <authorList>
            <person name="Bustos P."/>
            <person name="Santamaria R.I."/>
            <person name="Lozano L."/>
            <person name="Ormeno-Orrillo E."/>
            <person name="Rogel M.A."/>
            <person name="Romero D."/>
            <person name="Cevallos M.A."/>
            <person name="Martinez-Romero E."/>
            <person name="Gonzalez V."/>
        </authorList>
    </citation>
    <scope>NUCLEOTIDE SEQUENCE [LARGE SCALE GENOMIC DNA]</scope>
    <source>
        <strain evidence="1 2">IE4771</strain>
        <plasmid evidence="2">Plasmid pRetIE4771b</plasmid>
    </source>
</reference>
<dbReference type="AlphaFoldDB" id="A0A060I4X7"/>
<protein>
    <submittedName>
        <fullName evidence="1">Uncharacterized protein</fullName>
    </submittedName>
</protein>
<gene>
    <name evidence="1" type="ORF">IE4771_PB00372</name>
</gene>
<name>A0A060I4X7_RHIET</name>
<accession>A0A060I4X7</accession>